<dbReference type="PANTHER" id="PTHR16557">
    <property type="entry name" value="ALKYLATED DNA REPAIR PROTEIN ALKB-RELATED"/>
    <property type="match status" value="1"/>
</dbReference>
<evidence type="ECO:0000256" key="1">
    <source>
        <dbReference type="ARBA" id="ARBA00022723"/>
    </source>
</evidence>
<keyword evidence="7" id="KW-0808">Transferase</keyword>
<dbReference type="PROSITE" id="PS51471">
    <property type="entry name" value="FE2OG_OXY"/>
    <property type="match status" value="1"/>
</dbReference>
<evidence type="ECO:0000313" key="8">
    <source>
        <dbReference type="Proteomes" id="UP000317043"/>
    </source>
</evidence>
<feature type="binding site" evidence="5">
    <location>
        <position position="176"/>
    </location>
    <ligand>
        <name>Fe cation</name>
        <dbReference type="ChEBI" id="CHEBI:24875"/>
        <note>catalytic</note>
    </ligand>
</feature>
<evidence type="ECO:0000256" key="5">
    <source>
        <dbReference type="PIRSR" id="PIRSR604574-2"/>
    </source>
</evidence>
<keyword evidence="7" id="KW-0489">Methyltransferase</keyword>
<proteinExistence type="predicted"/>
<evidence type="ECO:0000313" key="7">
    <source>
        <dbReference type="EMBL" id="TQL74618.1"/>
    </source>
</evidence>
<feature type="binding site" evidence="5">
    <location>
        <position position="122"/>
    </location>
    <ligand>
        <name>Fe cation</name>
        <dbReference type="ChEBI" id="CHEBI:24875"/>
        <note>catalytic</note>
    </ligand>
</feature>
<keyword evidence="8" id="KW-1185">Reference proteome</keyword>
<dbReference type="EMBL" id="VFOW01000001">
    <property type="protein sequence ID" value="TQL74618.1"/>
    <property type="molecule type" value="Genomic_DNA"/>
</dbReference>
<dbReference type="InterPro" id="IPR037151">
    <property type="entry name" value="AlkB-like_sf"/>
</dbReference>
<keyword evidence="3" id="KW-0560">Oxidoreductase</keyword>
<comment type="cofactor">
    <cofactor evidence="5">
        <name>Fe(2+)</name>
        <dbReference type="ChEBI" id="CHEBI:29033"/>
    </cofactor>
    <text evidence="5">Binds 1 Fe(2+) ion per subunit.</text>
</comment>
<dbReference type="InterPro" id="IPR027450">
    <property type="entry name" value="AlkB-like"/>
</dbReference>
<gene>
    <name evidence="7" type="ORF">FB566_0104</name>
</gene>
<protein>
    <submittedName>
        <fullName evidence="7">Alkylated DNA repair protein (DNA oxidative demethylase)</fullName>
    </submittedName>
</protein>
<comment type="caution">
    <text evidence="7">The sequence shown here is derived from an EMBL/GenBank/DDBJ whole genome shotgun (WGS) entry which is preliminary data.</text>
</comment>
<sequence length="206" mass="22472">MEPRVVTAGAVHLPERFSAAQQQGLLNRCRRWAGEPAGLHRVRMPRGGMMSVRQVCLGWHWSPYRYRRVTDDGRPVTAFPAWLGALAVECVTAAYGSADDFAPDVAIVNHYSGGARMGMHQDNEEASAAPVVSISLGDTALFRLGNTDNRNRPWHDLRLSSGDVFVFGGPARRAFHGVPKVYPGTAPPGLDGIVGRWNITVRQTGL</sequence>
<dbReference type="InParanoid" id="A0A543APV2"/>
<dbReference type="GO" id="GO:0035513">
    <property type="term" value="P:oxidative RNA demethylation"/>
    <property type="evidence" value="ECO:0007669"/>
    <property type="project" value="TreeGrafter"/>
</dbReference>
<evidence type="ECO:0000256" key="2">
    <source>
        <dbReference type="ARBA" id="ARBA00022964"/>
    </source>
</evidence>
<dbReference type="InterPro" id="IPR005123">
    <property type="entry name" value="Oxoglu/Fe-dep_dioxygenase_dom"/>
</dbReference>
<keyword evidence="2" id="KW-0223">Dioxygenase</keyword>
<dbReference type="GO" id="GO:0008198">
    <property type="term" value="F:ferrous iron binding"/>
    <property type="evidence" value="ECO:0007669"/>
    <property type="project" value="TreeGrafter"/>
</dbReference>
<dbReference type="GO" id="GO:0005737">
    <property type="term" value="C:cytoplasm"/>
    <property type="evidence" value="ECO:0007669"/>
    <property type="project" value="TreeGrafter"/>
</dbReference>
<name>A0A543APV2_9ACTN</name>
<dbReference type="PANTHER" id="PTHR16557:SF2">
    <property type="entry name" value="NUCLEIC ACID DIOXYGENASE ALKBH1"/>
    <property type="match status" value="1"/>
</dbReference>
<feature type="domain" description="Fe2OG dioxygenase" evidence="6">
    <location>
        <begin position="102"/>
        <end position="205"/>
    </location>
</feature>
<dbReference type="Proteomes" id="UP000317043">
    <property type="component" value="Unassembled WGS sequence"/>
</dbReference>
<feature type="binding site" evidence="5">
    <location>
        <position position="120"/>
    </location>
    <ligand>
        <name>Fe cation</name>
        <dbReference type="ChEBI" id="CHEBI:24875"/>
        <note>catalytic</note>
    </ligand>
</feature>
<evidence type="ECO:0000259" key="6">
    <source>
        <dbReference type="PROSITE" id="PS51471"/>
    </source>
</evidence>
<organism evidence="7 8">
    <name type="scientific">Stackebrandtia endophytica</name>
    <dbReference type="NCBI Taxonomy" id="1496996"/>
    <lineage>
        <taxon>Bacteria</taxon>
        <taxon>Bacillati</taxon>
        <taxon>Actinomycetota</taxon>
        <taxon>Actinomycetes</taxon>
        <taxon>Glycomycetales</taxon>
        <taxon>Glycomycetaceae</taxon>
        <taxon>Stackebrandtia</taxon>
    </lineage>
</organism>
<reference evidence="7 8" key="1">
    <citation type="submission" date="2019-06" db="EMBL/GenBank/DDBJ databases">
        <title>Sequencing the genomes of 1000 actinobacteria strains.</title>
        <authorList>
            <person name="Klenk H.-P."/>
        </authorList>
    </citation>
    <scope>NUCLEOTIDE SEQUENCE [LARGE SCALE GENOMIC DNA]</scope>
    <source>
        <strain evidence="7 8">DSM 45928</strain>
    </source>
</reference>
<dbReference type="Pfam" id="PF13532">
    <property type="entry name" value="2OG-FeII_Oxy_2"/>
    <property type="match status" value="1"/>
</dbReference>
<evidence type="ECO:0000256" key="4">
    <source>
        <dbReference type="ARBA" id="ARBA00023004"/>
    </source>
</evidence>
<dbReference type="GO" id="GO:0032259">
    <property type="term" value="P:methylation"/>
    <property type="evidence" value="ECO:0007669"/>
    <property type="project" value="UniProtKB-KW"/>
</dbReference>
<keyword evidence="4 5" id="KW-0408">Iron</keyword>
<keyword evidence="1 5" id="KW-0479">Metal-binding</keyword>
<dbReference type="OrthoDB" id="9796932at2"/>
<dbReference type="GO" id="GO:0035516">
    <property type="term" value="F:broad specificity oxidative DNA demethylase activity"/>
    <property type="evidence" value="ECO:0007669"/>
    <property type="project" value="TreeGrafter"/>
</dbReference>
<accession>A0A543APV2</accession>
<dbReference type="InterPro" id="IPR004574">
    <property type="entry name" value="Alkb"/>
</dbReference>
<dbReference type="Gene3D" id="2.60.120.590">
    <property type="entry name" value="Alpha-ketoglutarate-dependent dioxygenase AlkB-like"/>
    <property type="match status" value="1"/>
</dbReference>
<dbReference type="GO" id="GO:0008168">
    <property type="term" value="F:methyltransferase activity"/>
    <property type="evidence" value="ECO:0007669"/>
    <property type="project" value="UniProtKB-KW"/>
</dbReference>
<dbReference type="AlphaFoldDB" id="A0A543APV2"/>
<dbReference type="SUPFAM" id="SSF51197">
    <property type="entry name" value="Clavaminate synthase-like"/>
    <property type="match status" value="1"/>
</dbReference>
<evidence type="ECO:0000256" key="3">
    <source>
        <dbReference type="ARBA" id="ARBA00023002"/>
    </source>
</evidence>
<dbReference type="GO" id="GO:0035515">
    <property type="term" value="F:oxidative RNA demethylase activity"/>
    <property type="evidence" value="ECO:0007669"/>
    <property type="project" value="TreeGrafter"/>
</dbReference>